<dbReference type="AlphaFoldDB" id="A0A485D1M1"/>
<dbReference type="EMBL" id="CAADJE010000038">
    <property type="protein sequence ID" value="VFS90713.1"/>
    <property type="molecule type" value="Genomic_DNA"/>
</dbReference>
<evidence type="ECO:0000313" key="2">
    <source>
        <dbReference type="Proteomes" id="UP000345637"/>
    </source>
</evidence>
<dbReference type="Proteomes" id="UP000345637">
    <property type="component" value="Unassembled WGS sequence"/>
</dbReference>
<evidence type="ECO:0000313" key="1">
    <source>
        <dbReference type="EMBL" id="VFS90713.1"/>
    </source>
</evidence>
<name>A0A485D1M1_RAOPL</name>
<gene>
    <name evidence="1" type="ORF">NCTC12998_07030</name>
</gene>
<organism evidence="1 2">
    <name type="scientific">Raoultella planticola</name>
    <name type="common">Klebsiella planticola</name>
    <dbReference type="NCBI Taxonomy" id="575"/>
    <lineage>
        <taxon>Bacteria</taxon>
        <taxon>Pseudomonadati</taxon>
        <taxon>Pseudomonadota</taxon>
        <taxon>Gammaproteobacteria</taxon>
        <taxon>Enterobacterales</taxon>
        <taxon>Enterobacteriaceae</taxon>
        <taxon>Klebsiella/Raoultella group</taxon>
        <taxon>Raoultella</taxon>
    </lineage>
</organism>
<reference evidence="1 2" key="1">
    <citation type="submission" date="2019-03" db="EMBL/GenBank/DDBJ databases">
        <authorList>
            <consortium name="Pathogen Informatics"/>
        </authorList>
    </citation>
    <scope>NUCLEOTIDE SEQUENCE [LARGE SCALE GENOMIC DNA]</scope>
    <source>
        <strain evidence="1 2">NCTC12998</strain>
    </source>
</reference>
<accession>A0A485D1M1</accession>
<protein>
    <submittedName>
        <fullName evidence="1">Uncharacterized protein</fullName>
    </submittedName>
</protein>
<sequence length="100" mass="10908">MTWPQSRATIPGTSSRHRCSTARRFDIHLGVDPVGLGIENRSRMRDAGVVHQNIDLQIAAQLGQRRQIADVDGVGMQPVLSASAASCSWRRATAWTTIPS</sequence>
<proteinExistence type="predicted"/>